<name>A0A5B8U2T3_9ACTN</name>
<protein>
    <submittedName>
        <fullName evidence="7">O-acetylhomoserine aminocarboxypropyltransferase/cysteine synthase</fullName>
    </submittedName>
</protein>
<keyword evidence="8" id="KW-1185">Reference proteome</keyword>
<dbReference type="InterPro" id="IPR000277">
    <property type="entry name" value="Cys/Met-Metab_PyrdxlP-dep_enz"/>
</dbReference>
<dbReference type="GO" id="GO:0019346">
    <property type="term" value="P:transsulfuration"/>
    <property type="evidence" value="ECO:0007669"/>
    <property type="project" value="InterPro"/>
</dbReference>
<dbReference type="Gene3D" id="3.40.640.10">
    <property type="entry name" value="Type I PLP-dependent aspartate aminotransferase-like (Major domain)"/>
    <property type="match status" value="1"/>
</dbReference>
<dbReference type="Pfam" id="PF01053">
    <property type="entry name" value="Cys_Met_Meta_PP"/>
    <property type="match status" value="1"/>
</dbReference>
<dbReference type="KEGG" id="bsol:FSW04_06960"/>
<dbReference type="GO" id="GO:0004124">
    <property type="term" value="F:cysteine synthase activity"/>
    <property type="evidence" value="ECO:0007669"/>
    <property type="project" value="TreeGrafter"/>
</dbReference>
<keyword evidence="3 7" id="KW-0808">Transferase</keyword>
<evidence type="ECO:0000313" key="8">
    <source>
        <dbReference type="Proteomes" id="UP000321805"/>
    </source>
</evidence>
<dbReference type="GO" id="GO:0006535">
    <property type="term" value="P:cysteine biosynthetic process from serine"/>
    <property type="evidence" value="ECO:0007669"/>
    <property type="project" value="TreeGrafter"/>
</dbReference>
<dbReference type="FunFam" id="3.40.640.10:FF:000035">
    <property type="entry name" value="O-succinylhomoserine sulfhydrylase"/>
    <property type="match status" value="1"/>
</dbReference>
<dbReference type="CDD" id="cd00614">
    <property type="entry name" value="CGS_like"/>
    <property type="match status" value="1"/>
</dbReference>
<dbReference type="InterPro" id="IPR006235">
    <property type="entry name" value="OAc-hSer/O-AcSer_sulfhydrylase"/>
</dbReference>
<dbReference type="InterPro" id="IPR054542">
    <property type="entry name" value="Cys_met_metab_PP"/>
</dbReference>
<dbReference type="PANTHER" id="PTHR43797:SF2">
    <property type="entry name" value="HOMOCYSTEINE_CYSTEINE SYNTHASE"/>
    <property type="match status" value="1"/>
</dbReference>
<evidence type="ECO:0000256" key="6">
    <source>
        <dbReference type="RuleBase" id="RU362118"/>
    </source>
</evidence>
<comment type="similarity">
    <text evidence="2 6">Belongs to the trans-sulfuration enzymes family.</text>
</comment>
<dbReference type="GO" id="GO:0005737">
    <property type="term" value="C:cytoplasm"/>
    <property type="evidence" value="ECO:0007669"/>
    <property type="project" value="TreeGrafter"/>
</dbReference>
<dbReference type="PANTHER" id="PTHR43797">
    <property type="entry name" value="HOMOCYSTEINE/CYSTEINE SYNTHASE"/>
    <property type="match status" value="1"/>
</dbReference>
<evidence type="ECO:0000256" key="4">
    <source>
        <dbReference type="ARBA" id="ARBA00022898"/>
    </source>
</evidence>
<dbReference type="GO" id="GO:0071269">
    <property type="term" value="P:L-homocysteine biosynthetic process"/>
    <property type="evidence" value="ECO:0007669"/>
    <property type="project" value="TreeGrafter"/>
</dbReference>
<feature type="modified residue" description="N6-(pyridoxal phosphate)lysine" evidence="5">
    <location>
        <position position="211"/>
    </location>
</feature>
<dbReference type="Proteomes" id="UP000321805">
    <property type="component" value="Chromosome"/>
</dbReference>
<keyword evidence="4 5" id="KW-0663">Pyridoxal phosphate</keyword>
<dbReference type="AlphaFoldDB" id="A0A5B8U2T3"/>
<gene>
    <name evidence="7" type="ORF">FSW04_06960</name>
</gene>
<dbReference type="InterPro" id="IPR015421">
    <property type="entry name" value="PyrdxlP-dep_Trfase_major"/>
</dbReference>
<evidence type="ECO:0000256" key="5">
    <source>
        <dbReference type="PIRSR" id="PIRSR001434-2"/>
    </source>
</evidence>
<dbReference type="InterPro" id="IPR015422">
    <property type="entry name" value="PyrdxlP-dep_Trfase_small"/>
</dbReference>
<dbReference type="GO" id="GO:0003961">
    <property type="term" value="F:O-acetylhomoserine aminocarboxypropyltransferase activity"/>
    <property type="evidence" value="ECO:0007669"/>
    <property type="project" value="TreeGrafter"/>
</dbReference>
<dbReference type="RefSeq" id="WP_146917696.1">
    <property type="nucleotide sequence ID" value="NZ_CP042430.1"/>
</dbReference>
<evidence type="ECO:0000313" key="7">
    <source>
        <dbReference type="EMBL" id="QEC47347.1"/>
    </source>
</evidence>
<dbReference type="GO" id="GO:0030170">
    <property type="term" value="F:pyridoxal phosphate binding"/>
    <property type="evidence" value="ECO:0007669"/>
    <property type="project" value="InterPro"/>
</dbReference>
<evidence type="ECO:0000256" key="2">
    <source>
        <dbReference type="ARBA" id="ARBA00009077"/>
    </source>
</evidence>
<evidence type="ECO:0000256" key="1">
    <source>
        <dbReference type="ARBA" id="ARBA00001933"/>
    </source>
</evidence>
<dbReference type="OrthoDB" id="9780685at2"/>
<dbReference type="EMBL" id="CP042430">
    <property type="protein sequence ID" value="QEC47347.1"/>
    <property type="molecule type" value="Genomic_DNA"/>
</dbReference>
<evidence type="ECO:0000256" key="3">
    <source>
        <dbReference type="ARBA" id="ARBA00022679"/>
    </source>
</evidence>
<organism evidence="7 8">
    <name type="scientific">Baekduia soli</name>
    <dbReference type="NCBI Taxonomy" id="496014"/>
    <lineage>
        <taxon>Bacteria</taxon>
        <taxon>Bacillati</taxon>
        <taxon>Actinomycetota</taxon>
        <taxon>Thermoleophilia</taxon>
        <taxon>Solirubrobacterales</taxon>
        <taxon>Baekduiaceae</taxon>
        <taxon>Baekduia</taxon>
    </lineage>
</organism>
<dbReference type="SUPFAM" id="SSF53383">
    <property type="entry name" value="PLP-dependent transferases"/>
    <property type="match status" value="1"/>
</dbReference>
<dbReference type="PROSITE" id="PS00868">
    <property type="entry name" value="CYS_MET_METAB_PP"/>
    <property type="match status" value="1"/>
</dbReference>
<comment type="cofactor">
    <cofactor evidence="1 6">
        <name>pyridoxal 5'-phosphate</name>
        <dbReference type="ChEBI" id="CHEBI:597326"/>
    </cofactor>
</comment>
<reference evidence="7 8" key="1">
    <citation type="journal article" date="2018" name="J. Microbiol.">
        <title>Baekduia soli gen. nov., sp. nov., a novel bacterium isolated from the soil of Baekdu Mountain and proposal of a novel family name, Baekduiaceae fam. nov.</title>
        <authorList>
            <person name="An D.S."/>
            <person name="Siddiqi M.Z."/>
            <person name="Kim K.H."/>
            <person name="Yu H.S."/>
            <person name="Im W.T."/>
        </authorList>
    </citation>
    <scope>NUCLEOTIDE SEQUENCE [LARGE SCALE GENOMIC DNA]</scope>
    <source>
        <strain evidence="7 8">BR7-21</strain>
    </source>
</reference>
<proteinExistence type="inferred from homology"/>
<dbReference type="NCBIfam" id="TIGR01326">
    <property type="entry name" value="OAH_OAS_sulfhy"/>
    <property type="match status" value="1"/>
</dbReference>
<dbReference type="PIRSF" id="PIRSF001434">
    <property type="entry name" value="CGS"/>
    <property type="match status" value="1"/>
</dbReference>
<sequence>MSDDPIALHPETIALHGGQEPDSATNARAVPIYQTTSFVFDDTEHAADLFALKVPGNIYTRIMNPTWDVLEQRLAQLEGGIAALVTASGQAAVTYAVLNVARAGDNIISVSQLYGGTYNFFAHTLPQYGVEVRWADADDPGAVAELVDDRTRLVFGETIGNPRLNVLDVPAWAEAAHAHGLPLIVDNTVPTPLGARVFEQGADVAVHSLTKFIGGHGTSIGGAIVDSGNFDWVANGARFPGLVQPDPSYHGVVWSDALGPAAYIGRARTVLLRNTGAALSPFNAFLFLQGIETLALRMERHNENALAVARWLADHDAVAWVSYPGLEGDRYHDVAGRVLRGGAGALVTFGVKGGLEAGRRFIESLGLFSHLANIGDAKSLAIHSATTTHSQLSPEELAAAGVTEDTVRLSVGIEHIDDLLADLGQALAKARTPAGAA</sequence>
<dbReference type="InterPro" id="IPR015424">
    <property type="entry name" value="PyrdxlP-dep_Trfase"/>
</dbReference>
<accession>A0A5B8U2T3</accession>
<dbReference type="Gene3D" id="3.90.1150.10">
    <property type="entry name" value="Aspartate Aminotransferase, domain 1"/>
    <property type="match status" value="1"/>
</dbReference>